<keyword evidence="9" id="KW-1185">Reference proteome</keyword>
<evidence type="ECO:0000256" key="2">
    <source>
        <dbReference type="ARBA" id="ARBA00023034"/>
    </source>
</evidence>
<proteinExistence type="predicted"/>
<dbReference type="GeneID" id="30145928"/>
<feature type="domain" description="Trs120/TRAPPC9 N-terminal" evidence="3">
    <location>
        <begin position="4"/>
        <end position="308"/>
    </location>
</feature>
<feature type="domain" description="Trs120/TRAPPC9 first Ig-like" evidence="5">
    <location>
        <begin position="611"/>
        <end position="775"/>
    </location>
</feature>
<reference evidence="9" key="1">
    <citation type="submission" date="2016-05" db="EMBL/GenBank/DDBJ databases">
        <title>Comparative genomics of biotechnologically important yeasts.</title>
        <authorList>
            <consortium name="DOE Joint Genome Institute"/>
            <person name="Riley R."/>
            <person name="Haridas S."/>
            <person name="Wolfe K.H."/>
            <person name="Lopes M.R."/>
            <person name="Hittinger C.T."/>
            <person name="Goker M."/>
            <person name="Salamov A."/>
            <person name="Wisecaver J."/>
            <person name="Long T.M."/>
            <person name="Aerts A.L."/>
            <person name="Barry K."/>
            <person name="Choi C."/>
            <person name="Clum A."/>
            <person name="Coughlan A.Y."/>
            <person name="Deshpande S."/>
            <person name="Douglass A.P."/>
            <person name="Hanson S.J."/>
            <person name="Klenk H.-P."/>
            <person name="Labutti K."/>
            <person name="Lapidus A."/>
            <person name="Lindquist E."/>
            <person name="Lipzen A."/>
            <person name="Meier-Kolthoff J.P."/>
            <person name="Ohm R.A."/>
            <person name="Otillar R.P."/>
            <person name="Pangilinan J."/>
            <person name="Peng Y."/>
            <person name="Rokas A."/>
            <person name="Rosa C.A."/>
            <person name="Scheuner C."/>
            <person name="Sibirny A.A."/>
            <person name="Slot J.C."/>
            <person name="Stielow J.B."/>
            <person name="Sun H."/>
            <person name="Kurtzman C.P."/>
            <person name="Blackwell M."/>
            <person name="Grigoriev I.V."/>
            <person name="Jeffries T.W."/>
        </authorList>
    </citation>
    <scope>NUCLEOTIDE SEQUENCE [LARGE SCALE GENOMIC DNA]</scope>
    <source>
        <strain evidence="9">NRRL Y-12698</strain>
    </source>
</reference>
<feature type="domain" description="Trs120/TRAPPC9 third Ig-like" evidence="6">
    <location>
        <begin position="925"/>
        <end position="1137"/>
    </location>
</feature>
<evidence type="ECO:0000259" key="7">
    <source>
        <dbReference type="Pfam" id="PF26283"/>
    </source>
</evidence>
<comment type="subcellular location">
    <subcellularLocation>
        <location evidence="1">Golgi apparatus</location>
    </subcellularLocation>
</comment>
<gene>
    <name evidence="8" type="ORF">BABINDRAFT_160132</name>
</gene>
<dbReference type="EMBL" id="KV454427">
    <property type="protein sequence ID" value="ODQ81901.1"/>
    <property type="molecule type" value="Genomic_DNA"/>
</dbReference>
<dbReference type="InterPro" id="IPR058568">
    <property type="entry name" value="Ig_TRAPPC9_Trs120_4th"/>
</dbReference>
<evidence type="ECO:0000259" key="3">
    <source>
        <dbReference type="Pfam" id="PF08626"/>
    </source>
</evidence>
<feature type="domain" description="Trs120/TRAPPC9 fourth Ig-like" evidence="7">
    <location>
        <begin position="1150"/>
        <end position="1261"/>
    </location>
</feature>
<dbReference type="Pfam" id="PF26254">
    <property type="entry name" value="Ig_TRAPPC9-Trs120_1st"/>
    <property type="match status" value="1"/>
</dbReference>
<dbReference type="InterPro" id="IPR058564">
    <property type="entry name" value="TPR_TRAPPC9_Trs120"/>
</dbReference>
<evidence type="ECO:0000259" key="6">
    <source>
        <dbReference type="Pfam" id="PF26282"/>
    </source>
</evidence>
<dbReference type="Pfam" id="PF26283">
    <property type="entry name" value="Ig_TRAPPC9-Trs120_4th"/>
    <property type="match status" value="1"/>
</dbReference>
<dbReference type="RefSeq" id="XP_018987229.1">
    <property type="nucleotide sequence ID" value="XM_019128075.1"/>
</dbReference>
<dbReference type="InterPro" id="IPR058565">
    <property type="entry name" value="Ig_TRAPPC9_Trs120_1st"/>
</dbReference>
<dbReference type="GO" id="GO:0005802">
    <property type="term" value="C:trans-Golgi network"/>
    <property type="evidence" value="ECO:0007669"/>
    <property type="project" value="TreeGrafter"/>
</dbReference>
<keyword evidence="2" id="KW-0333">Golgi apparatus</keyword>
<dbReference type="Proteomes" id="UP000094336">
    <property type="component" value="Unassembled WGS sequence"/>
</dbReference>
<protein>
    <submittedName>
        <fullName evidence="8">Uncharacterized protein</fullName>
    </submittedName>
</protein>
<dbReference type="InterPro" id="IPR013935">
    <property type="entry name" value="Trs120_TRAPPC9"/>
</dbReference>
<evidence type="ECO:0000313" key="9">
    <source>
        <dbReference type="Proteomes" id="UP000094336"/>
    </source>
</evidence>
<dbReference type="STRING" id="984486.A0A1E3QWA2"/>
<evidence type="ECO:0000256" key="1">
    <source>
        <dbReference type="ARBA" id="ARBA00004555"/>
    </source>
</evidence>
<dbReference type="Pfam" id="PF26251">
    <property type="entry name" value="TPR_TRAPPC9-Trs120"/>
    <property type="match status" value="1"/>
</dbReference>
<sequence>MLDPYSYVAPSRVKTLLVPLNGLLHLRFLQIADQLEQFREVRLVDVSPISAAPTTPAAKVAPVNFNPQGYPNGRVCFDVSLTSGDENAGTEMLVFLHDFEPWRKTFVVLGCLDHTDNLTAEAVAAHLAQLKRQHGFAIVHKVCLFNSPQTSGLGPDVLYVLQGGVETVMCDVTKHFLVALTSYAKAYQNITLRSPGSMSNKAITRSFSGSSAIALNKRSSIVSTSSLNLTTSETKRAAARVKGRQHKVLGNFYMLAGRYPDALKEFGDAAATLKLAHDNLWLGSALEGIGICIVLLTFLGAPYGVPSILNLILTKVPKLLGRFADAKEVTPSPTNSPKNSLSLTRTFDSSGLSTPELIYSLAIKALVHFDMSANDHEDYVPQLVYCETILRIVKFMAAVYVGGSLSPSVLDHLVRGGAVAKKPDTGMFSKRDITVLASWVSYGQLKDMEALSQCRVYCALASVYGDLELYRKRGFVLQLLFAKWGASGVSLVIQTSHPGNRQAPLELLSSLALIYSIGDKTPASFGWGTLHKPLLHMALATCVSLSQPSGVISFGSLLLSRYLYAMDTTEQEEVFFLIKQAIHELKEPACEYWDPFMLRNIRVLKHATNLATTKAPNSDSPFYNPFEKQESAEKVLVQDDIAELLITVQNPFKFEIDLTLVEVLAEDPMSLETVLSFAQFSYAVAPESFSDIRLSVIPRAAGTLRITGIRAVVCGSMEQVFEISGDENVLRLAKIKSHGPNKSPGEHDLSTHFEHLKLADARTSDDARVASVTVVTKVVSPQPTLSLEDVSVQNGWAMLLEGERFNFGVLFRNSSQTPINHLTFAARDLTIEPLTEALGSKDLPANEIYEIEYYLIKKEGIRLRNQRQIKQTIAAGEEFVLDLELIGKRGMKEASVVLEYAFQDVGAFLTRSIAVPVLVSVYPSIELAGCDLVPIFVNAANDSDLWRYLSDREEEGERVSDYCLLVLDFRNAWGKAIDIELGNIPAAELVSGGLNGKLIEDKFDEQSRGKLVEDKPNGMRTSKGSSGRLSGDGLPGGMFLLSDTIPPRCTRRYILPVKRIKFSDEHLQQPIPSLRNKQFIVDKTSKEEARFIREAFWYRKQILSLLQGTWKEAESDRHGDIELRGIRLSQKMVNILKVQKAFLELTLSNAKRTGMNWDVVCEDFFTVKTKITNYNDCPIVGVLRHVPCSISDPAKSVDRKILYNGVLQHATLSIAPGQTVLFEMGVCVLDKGEYEWGVIFEELRGDRLVQYAQHEPMYIRAV</sequence>
<feature type="domain" description="Trs120/TRAPPC9 TPR region" evidence="4">
    <location>
        <begin position="355"/>
        <end position="582"/>
    </location>
</feature>
<dbReference type="Pfam" id="PF26282">
    <property type="entry name" value="Ig_TRAPPC9-Trs120_3rd"/>
    <property type="match status" value="1"/>
</dbReference>
<dbReference type="Pfam" id="PF26280">
    <property type="entry name" value="Ig_TRAPPC9-Trs120_2nd"/>
    <property type="match status" value="1"/>
</dbReference>
<dbReference type="AlphaFoldDB" id="A0A1E3QWA2"/>
<name>A0A1E3QWA2_9ASCO</name>
<dbReference type="PANTHER" id="PTHR21512">
    <property type="entry name" value="TRAFFICKING PROTEIN PARTICLE COMPLEX SUBUNIT 9"/>
    <property type="match status" value="1"/>
</dbReference>
<dbReference type="InterPro" id="IPR058563">
    <property type="entry name" value="Trs120_TRAPPC9_N"/>
</dbReference>
<dbReference type="InterPro" id="IPR058567">
    <property type="entry name" value="Ig_TRAPPC9_Trs120_3rd"/>
</dbReference>
<evidence type="ECO:0000259" key="5">
    <source>
        <dbReference type="Pfam" id="PF26254"/>
    </source>
</evidence>
<organism evidence="8 9">
    <name type="scientific">Babjeviella inositovora NRRL Y-12698</name>
    <dbReference type="NCBI Taxonomy" id="984486"/>
    <lineage>
        <taxon>Eukaryota</taxon>
        <taxon>Fungi</taxon>
        <taxon>Dikarya</taxon>
        <taxon>Ascomycota</taxon>
        <taxon>Saccharomycotina</taxon>
        <taxon>Pichiomycetes</taxon>
        <taxon>Serinales incertae sedis</taxon>
        <taxon>Babjeviella</taxon>
    </lineage>
</organism>
<dbReference type="OrthoDB" id="27962at2759"/>
<dbReference type="PANTHER" id="PTHR21512:SF5">
    <property type="entry name" value="TRAFFICKING PROTEIN PARTICLE COMPLEX SUBUNIT 9"/>
    <property type="match status" value="1"/>
</dbReference>
<accession>A0A1E3QWA2</accession>
<evidence type="ECO:0000313" key="8">
    <source>
        <dbReference type="EMBL" id="ODQ81901.1"/>
    </source>
</evidence>
<dbReference type="Pfam" id="PF08626">
    <property type="entry name" value="TRAPPC9-Trs120"/>
    <property type="match status" value="1"/>
</dbReference>
<evidence type="ECO:0000259" key="4">
    <source>
        <dbReference type="Pfam" id="PF26251"/>
    </source>
</evidence>